<dbReference type="Pfam" id="PF25989">
    <property type="entry name" value="YknX_C"/>
    <property type="match status" value="1"/>
</dbReference>
<dbReference type="InterPro" id="IPR058637">
    <property type="entry name" value="YknX-like_C"/>
</dbReference>
<dbReference type="PANTHER" id="PTHR32347:SF29">
    <property type="entry name" value="UPF0194 MEMBRANE PROTEIN YBHG"/>
    <property type="match status" value="1"/>
</dbReference>
<evidence type="ECO:0000256" key="3">
    <source>
        <dbReference type="SAM" id="Phobius"/>
    </source>
</evidence>
<dbReference type="EMBL" id="FXUL01000002">
    <property type="protein sequence ID" value="SMP49802.1"/>
    <property type="molecule type" value="Genomic_DNA"/>
</dbReference>
<evidence type="ECO:0000259" key="4">
    <source>
        <dbReference type="Pfam" id="PF25989"/>
    </source>
</evidence>
<dbReference type="Gene3D" id="2.40.420.20">
    <property type="match status" value="1"/>
</dbReference>
<dbReference type="SUPFAM" id="SSF111369">
    <property type="entry name" value="HlyD-like secretion proteins"/>
    <property type="match status" value="1"/>
</dbReference>
<comment type="subcellular location">
    <subcellularLocation>
        <location evidence="1">Cell envelope</location>
    </subcellularLocation>
</comment>
<keyword evidence="6" id="KW-1185">Reference proteome</keyword>
<dbReference type="PANTHER" id="PTHR32347">
    <property type="entry name" value="EFFLUX SYSTEM COMPONENT YKNX-RELATED"/>
    <property type="match status" value="1"/>
</dbReference>
<feature type="transmembrane region" description="Helical" evidence="3">
    <location>
        <begin position="20"/>
        <end position="38"/>
    </location>
</feature>
<organism evidence="5 6">
    <name type="scientific">Noviherbaspirillum suwonense</name>
    <dbReference type="NCBI Taxonomy" id="1224511"/>
    <lineage>
        <taxon>Bacteria</taxon>
        <taxon>Pseudomonadati</taxon>
        <taxon>Pseudomonadota</taxon>
        <taxon>Betaproteobacteria</taxon>
        <taxon>Burkholderiales</taxon>
        <taxon>Oxalobacteraceae</taxon>
        <taxon>Noviherbaspirillum</taxon>
    </lineage>
</organism>
<dbReference type="InterPro" id="IPR050465">
    <property type="entry name" value="UPF0194_transport"/>
</dbReference>
<gene>
    <name evidence="5" type="ORF">SAMN06295970_102322</name>
</gene>
<comment type="caution">
    <text evidence="5">The sequence shown here is derived from an EMBL/GenBank/DDBJ whole genome shotgun (WGS) entry which is preliminary data.</text>
</comment>
<keyword evidence="2" id="KW-0175">Coiled coil</keyword>
<sequence>MSRPLQAEALPEQKPAYKKYAAAALAVAALALLAWVLLAPAPLRTELSPVTVGPMQVSVGNQGQVRIHDKYVLAAPVAGRLARSMLDDGDPVARGSLLATLHPLPMDPRQRGQSEARLESARALAREAGLRARRADSDLQLAASERARIEKLVAERFVSQQAMDKAGAAEAAARAEADAARARALAAQADVRSAEAALIAADSAGGEQRPLDLRSPVDGYVLRVHEKSERTVPAGTPLVSVGDPAAYEIVVDVLSTDAVKIRPGQTMWLDDWGGGQSLRAVVRLVEPVAFTKVSALGVEEQRVNVIGTPVDGLGPLGDGYRVEARVVIWEGQSVRTVPGSSLFRVGEAWHLFIVDGGRIREREVAVGQRNQDRAEVLSGLPDDAVVVRFPGNQMKDGMRVEPLE</sequence>
<keyword evidence="3" id="KW-0812">Transmembrane</keyword>
<keyword evidence="3" id="KW-1133">Transmembrane helix</keyword>
<keyword evidence="3" id="KW-0472">Membrane</keyword>
<dbReference type="Proteomes" id="UP001158049">
    <property type="component" value="Unassembled WGS sequence"/>
</dbReference>
<dbReference type="Gene3D" id="1.10.287.470">
    <property type="entry name" value="Helix hairpin bin"/>
    <property type="match status" value="1"/>
</dbReference>
<feature type="domain" description="YknX-like C-terminal permuted SH3-like" evidence="4">
    <location>
        <begin position="335"/>
        <end position="401"/>
    </location>
</feature>
<protein>
    <submittedName>
        <fullName evidence="5">HlyD family secretion protein</fullName>
    </submittedName>
</protein>
<name>A0ABY1PZJ3_9BURK</name>
<reference evidence="5 6" key="1">
    <citation type="submission" date="2017-05" db="EMBL/GenBank/DDBJ databases">
        <authorList>
            <person name="Varghese N."/>
            <person name="Submissions S."/>
        </authorList>
    </citation>
    <scope>NUCLEOTIDE SEQUENCE [LARGE SCALE GENOMIC DNA]</scope>
    <source>
        <strain evidence="5 6">DSM 26001</strain>
    </source>
</reference>
<proteinExistence type="predicted"/>
<accession>A0ABY1PZJ3</accession>
<dbReference type="Gene3D" id="2.40.50.100">
    <property type="match status" value="1"/>
</dbReference>
<evidence type="ECO:0000313" key="5">
    <source>
        <dbReference type="EMBL" id="SMP49802.1"/>
    </source>
</evidence>
<evidence type="ECO:0000256" key="1">
    <source>
        <dbReference type="ARBA" id="ARBA00004196"/>
    </source>
</evidence>
<evidence type="ECO:0000313" key="6">
    <source>
        <dbReference type="Proteomes" id="UP001158049"/>
    </source>
</evidence>
<evidence type="ECO:0000256" key="2">
    <source>
        <dbReference type="ARBA" id="ARBA00023054"/>
    </source>
</evidence>